<dbReference type="EMBL" id="CAGKOT010000011">
    <property type="protein sequence ID" value="CAB5357326.1"/>
    <property type="molecule type" value="Genomic_DNA"/>
</dbReference>
<evidence type="ECO:0000313" key="2">
    <source>
        <dbReference type="Proteomes" id="UP000684084"/>
    </source>
</evidence>
<gene>
    <name evidence="1" type="ORF">CHRIB12_LOCUS6746</name>
</gene>
<accession>A0A915Z1L0</accession>
<comment type="caution">
    <text evidence="1">The sequence shown here is derived from an EMBL/GenBank/DDBJ whole genome shotgun (WGS) entry which is preliminary data.</text>
</comment>
<evidence type="ECO:0000313" key="1">
    <source>
        <dbReference type="EMBL" id="CAB5357326.1"/>
    </source>
</evidence>
<dbReference type="OrthoDB" id="10509766at2759"/>
<organism evidence="1 2">
    <name type="scientific">Rhizophagus irregularis</name>
    <dbReference type="NCBI Taxonomy" id="588596"/>
    <lineage>
        <taxon>Eukaryota</taxon>
        <taxon>Fungi</taxon>
        <taxon>Fungi incertae sedis</taxon>
        <taxon>Mucoromycota</taxon>
        <taxon>Glomeromycotina</taxon>
        <taxon>Glomeromycetes</taxon>
        <taxon>Glomerales</taxon>
        <taxon>Glomeraceae</taxon>
        <taxon>Rhizophagus</taxon>
    </lineage>
</organism>
<dbReference type="AlphaFoldDB" id="A0A915Z1L0"/>
<proteinExistence type="predicted"/>
<dbReference type="Proteomes" id="UP000684084">
    <property type="component" value="Unassembled WGS sequence"/>
</dbReference>
<sequence>MYEISQVYFISNLVNLNSELYQLQENDINSLSEKIIKILNKDCFIKFIIKGFNSKRYKDSELWFYQYANGLCSIWA</sequence>
<reference evidence="1" key="1">
    <citation type="submission" date="2020-05" db="EMBL/GenBank/DDBJ databases">
        <authorList>
            <person name="Rincon C."/>
            <person name="Sanders R I."/>
            <person name="Robbins C."/>
            <person name="Chaturvedi A."/>
        </authorList>
    </citation>
    <scope>NUCLEOTIDE SEQUENCE</scope>
    <source>
        <strain evidence="1">CHB12</strain>
    </source>
</reference>
<protein>
    <submittedName>
        <fullName evidence="1">Uncharacterized protein</fullName>
    </submittedName>
</protein>
<name>A0A915Z1L0_9GLOM</name>